<gene>
    <name evidence="2" type="ORF">N780_14275</name>
</gene>
<dbReference type="Proteomes" id="UP000030153">
    <property type="component" value="Unassembled WGS sequence"/>
</dbReference>
<keyword evidence="1" id="KW-1133">Transmembrane helix</keyword>
<comment type="caution">
    <text evidence="2">The sequence shown here is derived from an EMBL/GenBank/DDBJ whole genome shotgun (WGS) entry which is preliminary data.</text>
</comment>
<evidence type="ECO:0000313" key="3">
    <source>
        <dbReference type="Proteomes" id="UP000030153"/>
    </source>
</evidence>
<keyword evidence="1" id="KW-0812">Transmembrane</keyword>
<reference evidence="2 3" key="1">
    <citation type="submission" date="2013-08" db="EMBL/GenBank/DDBJ databases">
        <title>Genome of Pontibacillus chungwhensis.</title>
        <authorList>
            <person name="Wang Q."/>
            <person name="Wang G."/>
        </authorList>
    </citation>
    <scope>NUCLEOTIDE SEQUENCE [LARGE SCALE GENOMIC DNA]</scope>
    <source>
        <strain evidence="2 3">BH030062</strain>
    </source>
</reference>
<keyword evidence="3" id="KW-1185">Reference proteome</keyword>
<keyword evidence="1" id="KW-0472">Membrane</keyword>
<dbReference type="STRING" id="1385513.N780_14275"/>
<proteinExistence type="predicted"/>
<organism evidence="2 3">
    <name type="scientific">Pontibacillus chungwhensis BH030062</name>
    <dbReference type="NCBI Taxonomy" id="1385513"/>
    <lineage>
        <taxon>Bacteria</taxon>
        <taxon>Bacillati</taxon>
        <taxon>Bacillota</taxon>
        <taxon>Bacilli</taxon>
        <taxon>Bacillales</taxon>
        <taxon>Bacillaceae</taxon>
        <taxon>Pontibacillus</taxon>
    </lineage>
</organism>
<dbReference type="AlphaFoldDB" id="A0A0A2UWS4"/>
<evidence type="ECO:0000256" key="1">
    <source>
        <dbReference type="SAM" id="Phobius"/>
    </source>
</evidence>
<feature type="transmembrane region" description="Helical" evidence="1">
    <location>
        <begin position="84"/>
        <end position="104"/>
    </location>
</feature>
<name>A0A0A2UWS4_9BACI</name>
<dbReference type="EMBL" id="AVBG01000002">
    <property type="protein sequence ID" value="KGP92747.1"/>
    <property type="molecule type" value="Genomic_DNA"/>
</dbReference>
<sequence>MGGELTISGPFTQLTLGLAVGLRDSRGIRSLGKTPQRAIANEEACQLPAGKRVVPQQALALHTLTDPSLPGVISVSALLAKMKAILFIWFLFCKLWDIFECIVWKKRVLLWKYM</sequence>
<protein>
    <submittedName>
        <fullName evidence="2">Uncharacterized protein</fullName>
    </submittedName>
</protein>
<accession>A0A0A2UWS4</accession>
<evidence type="ECO:0000313" key="2">
    <source>
        <dbReference type="EMBL" id="KGP92747.1"/>
    </source>
</evidence>